<reference evidence="3" key="2">
    <citation type="submission" date="2015-02" db="EMBL/GenBank/DDBJ databases">
        <authorList>
            <person name="Chooi Y.-H."/>
        </authorList>
    </citation>
    <scope>NUCLEOTIDE SEQUENCE</scope>
    <source>
        <tissue evidence="3">Seedling</tissue>
    </source>
</reference>
<reference evidence="2 5" key="3">
    <citation type="submission" date="2020-05" db="EMBL/GenBank/DDBJ databases">
        <title>Vigna angularis (adzuki bean) Var. LongXiaoDou No. 4 denovo assembly.</title>
        <authorList>
            <person name="Xiang H."/>
        </authorList>
    </citation>
    <scope>NUCLEOTIDE SEQUENCE [LARGE SCALE GENOMIC DNA]</scope>
    <source>
        <tissue evidence="2">Leaf</tissue>
    </source>
</reference>
<organism evidence="3 4">
    <name type="scientific">Phaseolus angularis</name>
    <name type="common">Azuki bean</name>
    <name type="synonym">Vigna angularis</name>
    <dbReference type="NCBI Taxonomy" id="3914"/>
    <lineage>
        <taxon>Eukaryota</taxon>
        <taxon>Viridiplantae</taxon>
        <taxon>Streptophyta</taxon>
        <taxon>Embryophyta</taxon>
        <taxon>Tracheophyta</taxon>
        <taxon>Spermatophyta</taxon>
        <taxon>Magnoliopsida</taxon>
        <taxon>eudicotyledons</taxon>
        <taxon>Gunneridae</taxon>
        <taxon>Pentapetalae</taxon>
        <taxon>rosids</taxon>
        <taxon>fabids</taxon>
        <taxon>Fabales</taxon>
        <taxon>Fabaceae</taxon>
        <taxon>Papilionoideae</taxon>
        <taxon>50 kb inversion clade</taxon>
        <taxon>NPAAA clade</taxon>
        <taxon>indigoferoid/millettioid clade</taxon>
        <taxon>Phaseoleae</taxon>
        <taxon>Vigna</taxon>
    </lineage>
</organism>
<gene>
    <name evidence="2" type="ORF">HKW66_Vig0123870</name>
    <name evidence="3" type="ORF">LR48_Vigan10g011500</name>
</gene>
<reference evidence="4" key="1">
    <citation type="journal article" date="2015" name="Proc. Natl. Acad. Sci. U.S.A.">
        <title>Genome sequencing of adzuki bean (Vigna angularis) provides insight into high starch and low fat accumulation and domestication.</title>
        <authorList>
            <person name="Yang K."/>
            <person name="Tian Z."/>
            <person name="Chen C."/>
            <person name="Luo L."/>
            <person name="Zhao B."/>
            <person name="Wang Z."/>
            <person name="Yu L."/>
            <person name="Li Y."/>
            <person name="Sun Y."/>
            <person name="Li W."/>
            <person name="Chen Y."/>
            <person name="Li Y."/>
            <person name="Zhang Y."/>
            <person name="Ai D."/>
            <person name="Zhao J."/>
            <person name="Shang C."/>
            <person name="Ma Y."/>
            <person name="Wu B."/>
            <person name="Wang M."/>
            <person name="Gao L."/>
            <person name="Sun D."/>
            <person name="Zhang P."/>
            <person name="Guo F."/>
            <person name="Wang W."/>
            <person name="Li Y."/>
            <person name="Wang J."/>
            <person name="Varshney R.K."/>
            <person name="Wang J."/>
            <person name="Ling H.Q."/>
            <person name="Wan P."/>
        </authorList>
    </citation>
    <scope>NUCLEOTIDE SEQUENCE</scope>
    <source>
        <strain evidence="4">cv. Jingnong 6</strain>
    </source>
</reference>
<evidence type="ECO:0000313" key="2">
    <source>
        <dbReference type="EMBL" id="KAG2385295.1"/>
    </source>
</evidence>
<dbReference type="OMA" id="HYFATSA"/>
<dbReference type="Gramene" id="KOM54223">
    <property type="protein sequence ID" value="KOM54223"/>
    <property type="gene ID" value="LR48_Vigan10g011500"/>
</dbReference>
<evidence type="ECO:0000313" key="3">
    <source>
        <dbReference type="EMBL" id="KOM54223.1"/>
    </source>
</evidence>
<evidence type="ECO:0000256" key="1">
    <source>
        <dbReference type="SAM" id="MobiDB-lite"/>
    </source>
</evidence>
<dbReference type="Proteomes" id="UP000053144">
    <property type="component" value="Chromosome 10"/>
</dbReference>
<name>A0A0L9VGW4_PHAAN</name>
<protein>
    <submittedName>
        <fullName evidence="3">Uncharacterized protein</fullName>
    </submittedName>
</protein>
<proteinExistence type="predicted"/>
<dbReference type="EMBL" id="CM003380">
    <property type="protein sequence ID" value="KOM54223.1"/>
    <property type="molecule type" value="Genomic_DNA"/>
</dbReference>
<feature type="compositionally biased region" description="Low complexity" evidence="1">
    <location>
        <begin position="293"/>
        <end position="306"/>
    </location>
</feature>
<sequence length="306" mass="34516">MGNSIRRVGLLNTVGAGEDEPFHYKLGRKVSIDLSEKLFKVKRSGSCSEKWIMSYEVDRSTCTFTLRKSGKYDLFIDIFSEVLDQDGYFSKYSYDLDVETVTDSDSLLYTRSSRYANGSFLPPMNQYGRQIHGGGRVTETHFWLCGTGDIQTLTVLEKKMTMEEKRSYEVTLAHYFATSAGINDFSGNSIDVGLSVVVKIRASHGNLDITVEGPDKHPASGLRYLFDEAMKSQIWKPTLCPHCASIQKQRRKMIFPSDSDDSESVPWARRHGSSQKNSRGVENSGKFNGNGNGNYTENNYTFMTRK</sequence>
<evidence type="ECO:0000313" key="5">
    <source>
        <dbReference type="Proteomes" id="UP000743370"/>
    </source>
</evidence>
<feature type="region of interest" description="Disordered" evidence="1">
    <location>
        <begin position="255"/>
        <end position="306"/>
    </location>
</feature>
<accession>A0A0L9VGW4</accession>
<dbReference type="AlphaFoldDB" id="A0A0L9VGW4"/>
<feature type="compositionally biased region" description="Polar residues" evidence="1">
    <location>
        <begin position="274"/>
        <end position="287"/>
    </location>
</feature>
<dbReference type="Proteomes" id="UP000743370">
    <property type="component" value="Unassembled WGS sequence"/>
</dbReference>
<evidence type="ECO:0000313" key="4">
    <source>
        <dbReference type="Proteomes" id="UP000053144"/>
    </source>
</evidence>
<dbReference type="EMBL" id="JABFOF010000008">
    <property type="protein sequence ID" value="KAG2385295.1"/>
    <property type="molecule type" value="Genomic_DNA"/>
</dbReference>